<evidence type="ECO:0000259" key="4">
    <source>
        <dbReference type="PROSITE" id="PS51186"/>
    </source>
</evidence>
<feature type="domain" description="N-acetyltransferase" evidence="4">
    <location>
        <begin position="137"/>
        <end position="298"/>
    </location>
</feature>
<dbReference type="SUPFAM" id="SSF55729">
    <property type="entry name" value="Acyl-CoA N-acyltransferases (Nat)"/>
    <property type="match status" value="1"/>
</dbReference>
<dbReference type="PROSITE" id="PS51186">
    <property type="entry name" value="GNAT"/>
    <property type="match status" value="1"/>
</dbReference>
<dbReference type="Gene3D" id="3.40.630.30">
    <property type="match status" value="1"/>
</dbReference>
<dbReference type="Pfam" id="PF13302">
    <property type="entry name" value="Acetyltransf_3"/>
    <property type="match status" value="1"/>
</dbReference>
<name>A0ABS4Q2B1_9PSEU</name>
<dbReference type="Proteomes" id="UP000741013">
    <property type="component" value="Unassembled WGS sequence"/>
</dbReference>
<dbReference type="Pfam" id="PF14078">
    <property type="entry name" value="DUF4259"/>
    <property type="match status" value="1"/>
</dbReference>
<dbReference type="EMBL" id="JAGGMS010000001">
    <property type="protein sequence ID" value="MBP2185255.1"/>
    <property type="molecule type" value="Genomic_DNA"/>
</dbReference>
<dbReference type="InterPro" id="IPR000182">
    <property type="entry name" value="GNAT_dom"/>
</dbReference>
<organism evidence="5 6">
    <name type="scientific">Amycolatopsis magusensis</name>
    <dbReference type="NCBI Taxonomy" id="882444"/>
    <lineage>
        <taxon>Bacteria</taxon>
        <taxon>Bacillati</taxon>
        <taxon>Actinomycetota</taxon>
        <taxon>Actinomycetes</taxon>
        <taxon>Pseudonocardiales</taxon>
        <taxon>Pseudonocardiaceae</taxon>
        <taxon>Amycolatopsis</taxon>
    </lineage>
</organism>
<keyword evidence="2" id="KW-0012">Acyltransferase</keyword>
<comment type="similarity">
    <text evidence="3">Belongs to the acetyltransferase family. RimJ subfamily.</text>
</comment>
<sequence length="298" mass="32898">MGTWDTGPFDNDAARAFAAELDEVDQAFQPEVVRSVLLDAADSTGRLDAGIGERAVAAAALVAAGQPGGAAADLRGGPENPVPSWDEQYRELAVRALARAGGPESELAELWEAGGAAGMWRRELALLRDLLHPEPEVRIEPWTAEDLWLIRRANTPEMTAHTGGPETEEKLLDRQRRYLDTARPDSVDRMFRIRFGDELAGSVGYWKRTWLGKEVYESGWGVFPEFRGQGVAARAVRLALASAQEEARFAEVRAYPSVHNAPSNALCRKAGFTFVGPCEFEHSSGHFMRCNDWRYELL</sequence>
<keyword evidence="6" id="KW-1185">Reference proteome</keyword>
<evidence type="ECO:0000256" key="2">
    <source>
        <dbReference type="ARBA" id="ARBA00023315"/>
    </source>
</evidence>
<proteinExistence type="inferred from homology"/>
<dbReference type="InterPro" id="IPR025355">
    <property type="entry name" value="DUF4259"/>
</dbReference>
<dbReference type="RefSeq" id="WP_209668166.1">
    <property type="nucleotide sequence ID" value="NZ_JAGGMS010000001.1"/>
</dbReference>
<accession>A0ABS4Q2B1</accession>
<evidence type="ECO:0000313" key="6">
    <source>
        <dbReference type="Proteomes" id="UP000741013"/>
    </source>
</evidence>
<dbReference type="PANTHER" id="PTHR43792:SF8">
    <property type="entry name" value="[RIBOSOMAL PROTEIN US5]-ALANINE N-ACETYLTRANSFERASE"/>
    <property type="match status" value="1"/>
</dbReference>
<dbReference type="InterPro" id="IPR051531">
    <property type="entry name" value="N-acetyltransferase"/>
</dbReference>
<evidence type="ECO:0000313" key="5">
    <source>
        <dbReference type="EMBL" id="MBP2185255.1"/>
    </source>
</evidence>
<keyword evidence="1" id="KW-0808">Transferase</keyword>
<gene>
    <name evidence="5" type="ORF">JOM49_006781</name>
</gene>
<dbReference type="InterPro" id="IPR016181">
    <property type="entry name" value="Acyl_CoA_acyltransferase"/>
</dbReference>
<dbReference type="PANTHER" id="PTHR43792">
    <property type="entry name" value="GNAT FAMILY, PUTATIVE (AFU_ORTHOLOGUE AFUA_3G00765)-RELATED-RELATED"/>
    <property type="match status" value="1"/>
</dbReference>
<comment type="caution">
    <text evidence="5">The sequence shown here is derived from an EMBL/GenBank/DDBJ whole genome shotgun (WGS) entry which is preliminary data.</text>
</comment>
<protein>
    <submittedName>
        <fullName evidence="5">RimJ/RimL family protein N-acetyltransferase</fullName>
    </submittedName>
</protein>
<evidence type="ECO:0000256" key="1">
    <source>
        <dbReference type="ARBA" id="ARBA00022679"/>
    </source>
</evidence>
<evidence type="ECO:0000256" key="3">
    <source>
        <dbReference type="ARBA" id="ARBA00038502"/>
    </source>
</evidence>
<reference evidence="5 6" key="1">
    <citation type="submission" date="2021-03" db="EMBL/GenBank/DDBJ databases">
        <title>Sequencing the genomes of 1000 actinobacteria strains.</title>
        <authorList>
            <person name="Klenk H.-P."/>
        </authorList>
    </citation>
    <scope>NUCLEOTIDE SEQUENCE [LARGE SCALE GENOMIC DNA]</scope>
    <source>
        <strain evidence="5 6">DSM 45510</strain>
    </source>
</reference>